<dbReference type="EMBL" id="CP136891">
    <property type="protein sequence ID" value="WOK97222.1"/>
    <property type="molecule type" value="Genomic_DNA"/>
</dbReference>
<proteinExistence type="predicted"/>
<organism evidence="2 3">
    <name type="scientific">Canna indica</name>
    <name type="common">Indian-shot</name>
    <dbReference type="NCBI Taxonomy" id="4628"/>
    <lineage>
        <taxon>Eukaryota</taxon>
        <taxon>Viridiplantae</taxon>
        <taxon>Streptophyta</taxon>
        <taxon>Embryophyta</taxon>
        <taxon>Tracheophyta</taxon>
        <taxon>Spermatophyta</taxon>
        <taxon>Magnoliopsida</taxon>
        <taxon>Liliopsida</taxon>
        <taxon>Zingiberales</taxon>
        <taxon>Cannaceae</taxon>
        <taxon>Canna</taxon>
    </lineage>
</organism>
<dbReference type="AlphaFoldDB" id="A0AAQ3Q5V6"/>
<evidence type="ECO:0000313" key="3">
    <source>
        <dbReference type="Proteomes" id="UP001327560"/>
    </source>
</evidence>
<evidence type="ECO:0000313" key="2">
    <source>
        <dbReference type="EMBL" id="WOK97222.1"/>
    </source>
</evidence>
<feature type="region of interest" description="Disordered" evidence="1">
    <location>
        <begin position="95"/>
        <end position="125"/>
    </location>
</feature>
<gene>
    <name evidence="2" type="ORF">Cni_G05930</name>
</gene>
<reference evidence="2 3" key="1">
    <citation type="submission" date="2023-10" db="EMBL/GenBank/DDBJ databases">
        <title>Chromosome-scale genome assembly provides insights into flower coloration mechanisms of Canna indica.</title>
        <authorList>
            <person name="Li C."/>
        </authorList>
    </citation>
    <scope>NUCLEOTIDE SEQUENCE [LARGE SCALE GENOMIC DNA]</scope>
    <source>
        <tissue evidence="2">Flower</tissue>
    </source>
</reference>
<dbReference type="Proteomes" id="UP001327560">
    <property type="component" value="Chromosome 2"/>
</dbReference>
<protein>
    <submittedName>
        <fullName evidence="2">Uncharacterized protein</fullName>
    </submittedName>
</protein>
<evidence type="ECO:0000256" key="1">
    <source>
        <dbReference type="SAM" id="MobiDB-lite"/>
    </source>
</evidence>
<name>A0AAQ3Q5V6_9LILI</name>
<sequence>MYFLPSFSSISLLMMVVNTRRDPRVGILFAGILVAMNGCEMSGHYQIHKHFGLNCTSRNYQRGGTLAPFLLPQNHVCMSLMVRSSLETTQLTEAMHGSRMAHSPLTSNKAGEESKRKPTETCWRENSSGPLRVLLAHAPNAPEISCAVRDS</sequence>
<feature type="compositionally biased region" description="Basic and acidic residues" evidence="1">
    <location>
        <begin position="110"/>
        <end position="123"/>
    </location>
</feature>
<accession>A0AAQ3Q5V6</accession>
<keyword evidence="3" id="KW-1185">Reference proteome</keyword>